<dbReference type="HOGENOM" id="CLU_2567642_0_0_10"/>
<protein>
    <submittedName>
        <fullName evidence="1">Uncharacterized protein</fullName>
    </submittedName>
</protein>
<dbReference type="AlphaFoldDB" id="B3QTI4"/>
<sequence>MKYVLFENDDSAQAFVDEMNALMVAEDADYLKKHSNGYSCIELPIDESNTNRLVSIFDEHATYVSETATIHDDVPAGFASK</sequence>
<dbReference type="KEGG" id="cts:Ctha_0259"/>
<evidence type="ECO:0000313" key="1">
    <source>
        <dbReference type="EMBL" id="ACF12730.1"/>
    </source>
</evidence>
<gene>
    <name evidence="1" type="ordered locus">Ctha_0259</name>
</gene>
<dbReference type="Proteomes" id="UP000001208">
    <property type="component" value="Chromosome"/>
</dbReference>
<keyword evidence="2" id="KW-1185">Reference proteome</keyword>
<name>B3QTI4_CHLT3</name>
<evidence type="ECO:0000313" key="2">
    <source>
        <dbReference type="Proteomes" id="UP000001208"/>
    </source>
</evidence>
<dbReference type="STRING" id="517418.Ctha_0259"/>
<dbReference type="RefSeq" id="WP_012498814.1">
    <property type="nucleotide sequence ID" value="NC_011026.1"/>
</dbReference>
<accession>B3QTI4</accession>
<reference evidence="1 2" key="1">
    <citation type="submission" date="2008-06" db="EMBL/GenBank/DDBJ databases">
        <title>Complete sequence of Chloroherpeton thalassium ATCC 35110.</title>
        <authorList>
            <consortium name="US DOE Joint Genome Institute"/>
            <person name="Lucas S."/>
            <person name="Copeland A."/>
            <person name="Lapidus A."/>
            <person name="Glavina del Rio T."/>
            <person name="Dalin E."/>
            <person name="Tice H."/>
            <person name="Bruce D."/>
            <person name="Goodwin L."/>
            <person name="Pitluck S."/>
            <person name="Schmutz J."/>
            <person name="Larimer F."/>
            <person name="Land M."/>
            <person name="Hauser L."/>
            <person name="Kyrpides N."/>
            <person name="Mikhailova N."/>
            <person name="Liu Z."/>
            <person name="Li T."/>
            <person name="Zhao F."/>
            <person name="Overmann J."/>
            <person name="Bryant D.A."/>
            <person name="Richardson P."/>
        </authorList>
    </citation>
    <scope>NUCLEOTIDE SEQUENCE [LARGE SCALE GENOMIC DNA]</scope>
    <source>
        <strain evidence="2">ATCC 35110 / GB-78</strain>
    </source>
</reference>
<dbReference type="EMBL" id="CP001100">
    <property type="protein sequence ID" value="ACF12730.1"/>
    <property type="molecule type" value="Genomic_DNA"/>
</dbReference>
<proteinExistence type="predicted"/>
<organism evidence="1 2">
    <name type="scientific">Chloroherpeton thalassium (strain ATCC 35110 / GB-78)</name>
    <dbReference type="NCBI Taxonomy" id="517418"/>
    <lineage>
        <taxon>Bacteria</taxon>
        <taxon>Pseudomonadati</taxon>
        <taxon>Chlorobiota</taxon>
        <taxon>Chlorobiia</taxon>
        <taxon>Chlorobiales</taxon>
        <taxon>Chloroherpetonaceae</taxon>
        <taxon>Chloroherpeton</taxon>
    </lineage>
</organism>